<proteinExistence type="predicted"/>
<name>A0ABW4MGL2_9SPHN</name>
<dbReference type="SUPFAM" id="SSF52540">
    <property type="entry name" value="P-loop containing nucleoside triphosphate hydrolases"/>
    <property type="match status" value="1"/>
</dbReference>
<dbReference type="PANTHER" id="PTHR13696">
    <property type="entry name" value="P-LOOP CONTAINING NUCLEOSIDE TRIPHOSPHATE HYDROLASE"/>
    <property type="match status" value="1"/>
</dbReference>
<evidence type="ECO:0000313" key="3">
    <source>
        <dbReference type="Proteomes" id="UP001597215"/>
    </source>
</evidence>
<protein>
    <submittedName>
        <fullName evidence="2">ParA family protein</fullName>
    </submittedName>
</protein>
<dbReference type="RefSeq" id="WP_381513001.1">
    <property type="nucleotide sequence ID" value="NZ_JBHUEL010000007.1"/>
</dbReference>
<evidence type="ECO:0000259" key="1">
    <source>
        <dbReference type="Pfam" id="PF13614"/>
    </source>
</evidence>
<feature type="domain" description="AAA" evidence="1">
    <location>
        <begin position="1"/>
        <end position="156"/>
    </location>
</feature>
<dbReference type="CDD" id="cd02042">
    <property type="entry name" value="ParAB_family"/>
    <property type="match status" value="1"/>
</dbReference>
<dbReference type="Pfam" id="PF13614">
    <property type="entry name" value="AAA_31"/>
    <property type="match status" value="1"/>
</dbReference>
<reference evidence="3" key="1">
    <citation type="journal article" date="2019" name="Int. J. Syst. Evol. Microbiol.">
        <title>The Global Catalogue of Microorganisms (GCM) 10K type strain sequencing project: providing services to taxonomists for standard genome sequencing and annotation.</title>
        <authorList>
            <consortium name="The Broad Institute Genomics Platform"/>
            <consortium name="The Broad Institute Genome Sequencing Center for Infectious Disease"/>
            <person name="Wu L."/>
            <person name="Ma J."/>
        </authorList>
    </citation>
    <scope>NUCLEOTIDE SEQUENCE [LARGE SCALE GENOMIC DNA]</scope>
    <source>
        <strain evidence="3">CGMCC 1.12449</strain>
    </source>
</reference>
<dbReference type="Gene3D" id="3.40.50.300">
    <property type="entry name" value="P-loop containing nucleotide triphosphate hydrolases"/>
    <property type="match status" value="1"/>
</dbReference>
<gene>
    <name evidence="2" type="ORF">ACFSAG_07355</name>
</gene>
<accession>A0ABW4MGL2</accession>
<dbReference type="InterPro" id="IPR027417">
    <property type="entry name" value="P-loop_NTPase"/>
</dbReference>
<dbReference type="Proteomes" id="UP001597215">
    <property type="component" value="Unassembled WGS sequence"/>
</dbReference>
<evidence type="ECO:0000313" key="2">
    <source>
        <dbReference type="EMBL" id="MFD1766657.1"/>
    </source>
</evidence>
<comment type="caution">
    <text evidence="2">The sequence shown here is derived from an EMBL/GenBank/DDBJ whole genome shotgun (WGS) entry which is preliminary data.</text>
</comment>
<dbReference type="PANTHER" id="PTHR13696:SF99">
    <property type="entry name" value="COBYRINIC ACID AC-DIAMIDE SYNTHASE"/>
    <property type="match status" value="1"/>
</dbReference>
<dbReference type="EMBL" id="JBHUEL010000007">
    <property type="protein sequence ID" value="MFD1766657.1"/>
    <property type="molecule type" value="Genomic_DNA"/>
</dbReference>
<keyword evidence="3" id="KW-1185">Reference proteome</keyword>
<sequence>MAVIAIFSPKGGVGKSTIATNLGWCSAQISRKPTLLWELDPQRGASYLLGEDEEHWKPALSIFSKDRPAKSLITATEIEGLDLLPSDGSMVELDSYLRQLGKKRRLAKIAQELKAAYPIIILDCPPVMNEVARQIMRAADLIIVPLSPSPLARRSLDLVRFELSKMVKSDAAILPVFSMIDRRRSLHREACDAQPDWPVIPMSSLVEQVAVRRAPLGAFRSNCPASVAFASLWRGIEAKLASRK</sequence>
<dbReference type="InterPro" id="IPR050678">
    <property type="entry name" value="DNA_Partitioning_ATPase"/>
</dbReference>
<organism evidence="2 3">
    <name type="scientific">Sphingorhabdus buctiana</name>
    <dbReference type="NCBI Taxonomy" id="1508805"/>
    <lineage>
        <taxon>Bacteria</taxon>
        <taxon>Pseudomonadati</taxon>
        <taxon>Pseudomonadota</taxon>
        <taxon>Alphaproteobacteria</taxon>
        <taxon>Sphingomonadales</taxon>
        <taxon>Sphingomonadaceae</taxon>
        <taxon>Sphingorhabdus</taxon>
    </lineage>
</organism>
<dbReference type="InterPro" id="IPR025669">
    <property type="entry name" value="AAA_dom"/>
</dbReference>